<dbReference type="InterPro" id="IPR038718">
    <property type="entry name" value="SNF2-like_sf"/>
</dbReference>
<dbReference type="InterPro" id="IPR014001">
    <property type="entry name" value="Helicase_ATP-bd"/>
</dbReference>
<keyword evidence="3" id="KW-0547">Nucleotide-binding</keyword>
<feature type="domain" description="Helicase ATP-binding" evidence="10">
    <location>
        <begin position="152"/>
        <end position="326"/>
    </location>
</feature>
<feature type="compositionally biased region" description="Acidic residues" evidence="9">
    <location>
        <begin position="478"/>
        <end position="495"/>
    </location>
</feature>
<dbReference type="InterPro" id="IPR027417">
    <property type="entry name" value="P-loop_NTPase"/>
</dbReference>
<dbReference type="InterPro" id="IPR000330">
    <property type="entry name" value="SNF2_N"/>
</dbReference>
<dbReference type="GO" id="GO:0016787">
    <property type="term" value="F:hydrolase activity"/>
    <property type="evidence" value="ECO:0007669"/>
    <property type="project" value="UniProtKB-KW"/>
</dbReference>
<dbReference type="GO" id="GO:0005634">
    <property type="term" value="C:nucleus"/>
    <property type="evidence" value="ECO:0007669"/>
    <property type="project" value="UniProtKB-SubCell"/>
</dbReference>
<feature type="region of interest" description="Disordered" evidence="9">
    <location>
        <begin position="432"/>
        <end position="586"/>
    </location>
</feature>
<dbReference type="GO" id="GO:0004386">
    <property type="term" value="F:helicase activity"/>
    <property type="evidence" value="ECO:0007669"/>
    <property type="project" value="UniProtKB-KW"/>
</dbReference>
<proteinExistence type="inferred from homology"/>
<feature type="compositionally biased region" description="Acidic residues" evidence="9">
    <location>
        <begin position="577"/>
        <end position="586"/>
    </location>
</feature>
<keyword evidence="7" id="KW-0175">Coiled coil</keyword>
<evidence type="ECO:0000256" key="2">
    <source>
        <dbReference type="ARBA" id="ARBA00007025"/>
    </source>
</evidence>
<keyword evidence="6" id="KW-0067">ATP-binding</keyword>
<dbReference type="Proteomes" id="UP001175261">
    <property type="component" value="Unassembled WGS sequence"/>
</dbReference>
<dbReference type="AlphaFoldDB" id="A0AA39GFI2"/>
<dbReference type="PROSITE" id="PS51192">
    <property type="entry name" value="HELICASE_ATP_BIND_1"/>
    <property type="match status" value="1"/>
</dbReference>
<dbReference type="PROSITE" id="PS51194">
    <property type="entry name" value="HELICASE_CTER"/>
    <property type="match status" value="1"/>
</dbReference>
<dbReference type="Gene3D" id="3.40.50.10810">
    <property type="entry name" value="Tandem AAA-ATPase domain"/>
    <property type="match status" value="1"/>
</dbReference>
<dbReference type="SUPFAM" id="SSF52540">
    <property type="entry name" value="P-loop containing nucleoside triphosphate hydrolases"/>
    <property type="match status" value="2"/>
</dbReference>
<dbReference type="FunFam" id="3.40.50.300:FF:001315">
    <property type="entry name" value="SNF2 family helicase/ATPase PasG"/>
    <property type="match status" value="1"/>
</dbReference>
<name>A0AA39GFI2_SARSR</name>
<comment type="caution">
    <text evidence="12">The sequence shown here is derived from an EMBL/GenBank/DDBJ whole genome shotgun (WGS) entry which is preliminary data.</text>
</comment>
<dbReference type="SMART" id="SM00490">
    <property type="entry name" value="HELICc"/>
    <property type="match status" value="1"/>
</dbReference>
<dbReference type="Pfam" id="PF00271">
    <property type="entry name" value="Helicase_C"/>
    <property type="match status" value="1"/>
</dbReference>
<keyword evidence="13" id="KW-1185">Reference proteome</keyword>
<evidence type="ECO:0000313" key="12">
    <source>
        <dbReference type="EMBL" id="KAK0386066.1"/>
    </source>
</evidence>
<evidence type="ECO:0000259" key="11">
    <source>
        <dbReference type="PROSITE" id="PS51194"/>
    </source>
</evidence>
<feature type="region of interest" description="Disordered" evidence="9">
    <location>
        <begin position="1"/>
        <end position="83"/>
    </location>
</feature>
<feature type="compositionally biased region" description="Basic and acidic residues" evidence="9">
    <location>
        <begin position="33"/>
        <end position="51"/>
    </location>
</feature>
<keyword evidence="4" id="KW-0378">Hydrolase</keyword>
<comment type="similarity">
    <text evidence="2">Belongs to the SNF2/RAD54 helicase family.</text>
</comment>
<reference evidence="12" key="1">
    <citation type="submission" date="2022-10" db="EMBL/GenBank/DDBJ databases">
        <title>Determination and structural analysis of whole genome sequence of Sarocladium strictum F4-1.</title>
        <authorList>
            <person name="Hu L."/>
            <person name="Jiang Y."/>
        </authorList>
    </citation>
    <scope>NUCLEOTIDE SEQUENCE</scope>
    <source>
        <strain evidence="12">F4-1</strain>
    </source>
</reference>
<evidence type="ECO:0000256" key="3">
    <source>
        <dbReference type="ARBA" id="ARBA00022741"/>
    </source>
</evidence>
<evidence type="ECO:0000313" key="13">
    <source>
        <dbReference type="Proteomes" id="UP001175261"/>
    </source>
</evidence>
<feature type="compositionally biased region" description="Low complexity" evidence="9">
    <location>
        <begin position="433"/>
        <end position="444"/>
    </location>
</feature>
<dbReference type="SMART" id="SM00487">
    <property type="entry name" value="DEXDc"/>
    <property type="match status" value="1"/>
</dbReference>
<dbReference type="InterPro" id="IPR049730">
    <property type="entry name" value="SNF2/RAD54-like_C"/>
</dbReference>
<dbReference type="Pfam" id="PF00176">
    <property type="entry name" value="SNF2-rel_dom"/>
    <property type="match status" value="1"/>
</dbReference>
<feature type="compositionally biased region" description="Polar residues" evidence="9">
    <location>
        <begin position="552"/>
        <end position="561"/>
    </location>
</feature>
<keyword evidence="8" id="KW-0539">Nucleus</keyword>
<dbReference type="EMBL" id="JAPDFR010000005">
    <property type="protein sequence ID" value="KAK0386066.1"/>
    <property type="molecule type" value="Genomic_DNA"/>
</dbReference>
<dbReference type="Gene3D" id="3.40.50.300">
    <property type="entry name" value="P-loop containing nucleotide triphosphate hydrolases"/>
    <property type="match status" value="1"/>
</dbReference>
<feature type="compositionally biased region" description="Basic and acidic residues" evidence="9">
    <location>
        <begin position="74"/>
        <end position="83"/>
    </location>
</feature>
<evidence type="ECO:0000256" key="7">
    <source>
        <dbReference type="ARBA" id="ARBA00023054"/>
    </source>
</evidence>
<evidence type="ECO:0000256" key="6">
    <source>
        <dbReference type="ARBA" id="ARBA00022840"/>
    </source>
</evidence>
<organism evidence="12 13">
    <name type="scientific">Sarocladium strictum</name>
    <name type="common">Black bundle disease fungus</name>
    <name type="synonym">Acremonium strictum</name>
    <dbReference type="NCBI Taxonomy" id="5046"/>
    <lineage>
        <taxon>Eukaryota</taxon>
        <taxon>Fungi</taxon>
        <taxon>Dikarya</taxon>
        <taxon>Ascomycota</taxon>
        <taxon>Pezizomycotina</taxon>
        <taxon>Sordariomycetes</taxon>
        <taxon>Hypocreomycetidae</taxon>
        <taxon>Hypocreales</taxon>
        <taxon>Sarocladiaceae</taxon>
        <taxon>Sarocladium</taxon>
    </lineage>
</organism>
<keyword evidence="5" id="KW-0347">Helicase</keyword>
<dbReference type="PANTHER" id="PTHR10799">
    <property type="entry name" value="SNF2/RAD54 HELICASE FAMILY"/>
    <property type="match status" value="1"/>
</dbReference>
<evidence type="ECO:0000256" key="8">
    <source>
        <dbReference type="ARBA" id="ARBA00023242"/>
    </source>
</evidence>
<evidence type="ECO:0000259" key="10">
    <source>
        <dbReference type="PROSITE" id="PS51192"/>
    </source>
</evidence>
<accession>A0AA39GFI2</accession>
<evidence type="ECO:0000256" key="1">
    <source>
        <dbReference type="ARBA" id="ARBA00004123"/>
    </source>
</evidence>
<dbReference type="InterPro" id="IPR001650">
    <property type="entry name" value="Helicase_C-like"/>
</dbReference>
<gene>
    <name evidence="12" type="ORF">NLU13_5903</name>
</gene>
<evidence type="ECO:0000256" key="5">
    <source>
        <dbReference type="ARBA" id="ARBA00022806"/>
    </source>
</evidence>
<feature type="domain" description="Helicase C-terminal" evidence="11">
    <location>
        <begin position="673"/>
        <end position="841"/>
    </location>
</feature>
<dbReference type="CDD" id="cd18793">
    <property type="entry name" value="SF2_C_SNF"/>
    <property type="match status" value="1"/>
</dbReference>
<sequence>MARSAASSAESDKVSSRNPTTAPSSPPTPGHKTPKDEGLNEDALEKAEKEAAAANAAAEERKRQAILRKRKPKKAETKAEREAKARELDELLQKSAAFSDILTKKTQVLGRVGSSLDGKALGEHDLVMAKQPKCMINGEMRDYQLEGLTWMFEICSQGMSGILADEMGLGKTVQTIALIALLREQENYLGPHLIVAPLSTLANWMDEFYKWTPSIPTVMYHGTPASEREKIFKKQMMPHLKGGRPTEKFPVVVTSYEMVLRDQANLSKINWEFIIIDEGHRMKNADAKLFQQLQQFTSATRLLITGTPLQNNLRELWSLLHFLLPNIFTDWEAFESWFDFSDLADEQGTEEFIADRMKQDLVKKMHLILQPLLLRRVKSDVAAHLPKKREYVLFAPMTKEQTDLYNVLTDKDVDSRAFLENKVITKINESYQASRATSRASSRPPAKKAASRKSEPVSIPIRETPKKKRGRPKKNADPEPEAEPELETAPESDPEPEAKQPSNNAFSMMMSRGRTGNSKQAKQDRMAAARAAKNSKKRKSAPLPVPAPAKSAKSSRQSTPGSARGRARSTRTYKEADSDEERMSDDEFEAKLADEMAESEEEDNQADLSPEEIELAETLELAKKQIAAKKLGNPMAQQRLVCNSPHNFYNPWAVSTDVPVDETIVTSSGKMLLLDRLLPKLFSNGHKVLLFSQFKTQLDILEDYCSELRGWGVCRIDGSVSQESRREQIARFNKDPACHIFLLSTRAGGQGINLASADTIILFDSDFNPQQDLQAQDRAHRIGQTRPVVVFRLATRGTVEEALLESAGAKRRLEKLVIRKGGFKNLGQKMEASTDGDGKVTGADDLDTEALRALLLKDGQVYETSGGDELLSDADLEVLCDRSDEAYAKAASGQGDADGYRVVETGTDSIEMAGGR</sequence>
<evidence type="ECO:0000256" key="9">
    <source>
        <dbReference type="SAM" id="MobiDB-lite"/>
    </source>
</evidence>
<dbReference type="GO" id="GO:0005524">
    <property type="term" value="F:ATP binding"/>
    <property type="evidence" value="ECO:0007669"/>
    <property type="project" value="UniProtKB-KW"/>
</dbReference>
<feature type="compositionally biased region" description="Basic residues" evidence="9">
    <location>
        <begin position="64"/>
        <end position="73"/>
    </location>
</feature>
<dbReference type="FunFam" id="3.40.50.10810:FF:000015">
    <property type="entry name" value="lymphoid-specific helicase isoform X1"/>
    <property type="match status" value="1"/>
</dbReference>
<comment type="subcellular location">
    <subcellularLocation>
        <location evidence="1">Nucleus</location>
    </subcellularLocation>
</comment>
<evidence type="ECO:0000256" key="4">
    <source>
        <dbReference type="ARBA" id="ARBA00022801"/>
    </source>
</evidence>
<protein>
    <submittedName>
        <fullName evidence="12">Uncharacterized protein</fullName>
    </submittedName>
</protein>